<dbReference type="InterPro" id="IPR019405">
    <property type="entry name" value="Lactonase_7-beta_prop"/>
</dbReference>
<evidence type="ECO:0000313" key="2">
    <source>
        <dbReference type="EMBL" id="HCS93818.1"/>
    </source>
</evidence>
<dbReference type="Proteomes" id="UP000262195">
    <property type="component" value="Unassembled WGS sequence"/>
</dbReference>
<evidence type="ECO:0000313" key="3">
    <source>
        <dbReference type="Proteomes" id="UP000262195"/>
    </source>
</evidence>
<organism evidence="2 3">
    <name type="scientific">Bavariicoccus seileri</name>
    <dbReference type="NCBI Taxonomy" id="549685"/>
    <lineage>
        <taxon>Bacteria</taxon>
        <taxon>Bacillati</taxon>
        <taxon>Bacillota</taxon>
        <taxon>Bacilli</taxon>
        <taxon>Lactobacillales</taxon>
        <taxon>Enterococcaceae</taxon>
        <taxon>Bavariicoccus</taxon>
    </lineage>
</organism>
<protein>
    <submittedName>
        <fullName evidence="2">Lactonase family protein</fullName>
    </submittedName>
</protein>
<evidence type="ECO:0000256" key="1">
    <source>
        <dbReference type="ARBA" id="ARBA00005564"/>
    </source>
</evidence>
<name>A0A3D4S5E6_9ENTE</name>
<dbReference type="PANTHER" id="PTHR30344">
    <property type="entry name" value="6-PHOSPHOGLUCONOLACTONASE-RELATED"/>
    <property type="match status" value="1"/>
</dbReference>
<sequence length="346" mass="38220">MTESFILGTYTRSTSKGLYKAIFNPESGQFEKITAIAPLTNPTYVTQISDTRLVSVAQIGDQGGLVVLDEQADGSYKVVSQLGYTGHVPCFVSYDQERGYLLTANYHDGIFSVLSLSENGQLSLLNEAVHQGNGPHKNQDGPHVHYASINPHTTDNYVFVCDLGTDEVITYAIEDDSYDLKKVSTYNPKAGSGPRHLIFHSSLPIAYLLCELSSTVDVLRYHKDGSFERTQTVNLLPDDFTGESSGAAIRLDKSNRHLYASNRGHDSIVIFDTGKDGLSLKKIQTIHTEGKTPRDFNFDQSEQYILSGHQNETYLSLFSRDMESGLLTLLDHSIPVPECVCVLPLV</sequence>
<dbReference type="RefSeq" id="WP_022796438.1">
    <property type="nucleotide sequence ID" value="NZ_JBQDSL010000010.1"/>
</dbReference>
<reference evidence="2 3" key="1">
    <citation type="journal article" date="2018" name="Nat. Biotechnol.">
        <title>A standardized bacterial taxonomy based on genome phylogeny substantially revises the tree of life.</title>
        <authorList>
            <person name="Parks D.H."/>
            <person name="Chuvochina M."/>
            <person name="Waite D.W."/>
            <person name="Rinke C."/>
            <person name="Skarshewski A."/>
            <person name="Chaumeil P.A."/>
            <person name="Hugenholtz P."/>
        </authorList>
    </citation>
    <scope>NUCLEOTIDE SEQUENCE [LARGE SCALE GENOMIC DNA]</scope>
    <source>
        <strain evidence="2">UBA11306</strain>
    </source>
</reference>
<accession>A0A3D4S5E6</accession>
<dbReference type="InterPro" id="IPR050282">
    <property type="entry name" value="Cycloisomerase_2"/>
</dbReference>
<dbReference type="Pfam" id="PF10282">
    <property type="entry name" value="Lactonase"/>
    <property type="match status" value="1"/>
</dbReference>
<dbReference type="PANTHER" id="PTHR30344:SF1">
    <property type="entry name" value="6-PHOSPHOGLUCONOLACTONASE"/>
    <property type="match status" value="1"/>
</dbReference>
<gene>
    <name evidence="2" type="ORF">DIW15_03795</name>
</gene>
<dbReference type="AlphaFoldDB" id="A0A3D4S5E6"/>
<dbReference type="EMBL" id="DQHO01000024">
    <property type="protein sequence ID" value="HCS93818.1"/>
    <property type="molecule type" value="Genomic_DNA"/>
</dbReference>
<dbReference type="SUPFAM" id="SSF51004">
    <property type="entry name" value="C-terminal (heme d1) domain of cytochrome cd1-nitrite reductase"/>
    <property type="match status" value="1"/>
</dbReference>
<comment type="caution">
    <text evidence="2">The sequence shown here is derived from an EMBL/GenBank/DDBJ whole genome shotgun (WGS) entry which is preliminary data.</text>
</comment>
<dbReference type="InterPro" id="IPR011048">
    <property type="entry name" value="Haem_d1_sf"/>
</dbReference>
<dbReference type="STRING" id="1121105.GCA_000421665_01176"/>
<comment type="similarity">
    <text evidence="1">Belongs to the cycloisomerase 2 family.</text>
</comment>
<dbReference type="GO" id="GO:0017057">
    <property type="term" value="F:6-phosphogluconolactonase activity"/>
    <property type="evidence" value="ECO:0007669"/>
    <property type="project" value="TreeGrafter"/>
</dbReference>
<dbReference type="InterPro" id="IPR015943">
    <property type="entry name" value="WD40/YVTN_repeat-like_dom_sf"/>
</dbReference>
<dbReference type="GO" id="GO:0005829">
    <property type="term" value="C:cytosol"/>
    <property type="evidence" value="ECO:0007669"/>
    <property type="project" value="TreeGrafter"/>
</dbReference>
<dbReference type="Gene3D" id="2.130.10.10">
    <property type="entry name" value="YVTN repeat-like/Quinoprotein amine dehydrogenase"/>
    <property type="match status" value="1"/>
</dbReference>
<proteinExistence type="inferred from homology"/>